<evidence type="ECO:0000256" key="8">
    <source>
        <dbReference type="SAM" id="SignalP"/>
    </source>
</evidence>
<dbReference type="Pfam" id="PF20238">
    <property type="entry name" value="BIM1-like_dom"/>
    <property type="match status" value="1"/>
</dbReference>
<evidence type="ECO:0000256" key="7">
    <source>
        <dbReference type="ARBA" id="ARBA00023288"/>
    </source>
</evidence>
<organism evidence="10 11">
    <name type="scientific">Macrolepiota fuliginosa MF-IS2</name>
    <dbReference type="NCBI Taxonomy" id="1400762"/>
    <lineage>
        <taxon>Eukaryota</taxon>
        <taxon>Fungi</taxon>
        <taxon>Dikarya</taxon>
        <taxon>Basidiomycota</taxon>
        <taxon>Agaricomycotina</taxon>
        <taxon>Agaricomycetes</taxon>
        <taxon>Agaricomycetidae</taxon>
        <taxon>Agaricales</taxon>
        <taxon>Agaricineae</taxon>
        <taxon>Agaricaceae</taxon>
        <taxon>Macrolepiota</taxon>
    </lineage>
</organism>
<reference evidence="10" key="1">
    <citation type="submission" date="2020-11" db="EMBL/GenBank/DDBJ databases">
        <authorList>
            <consortium name="DOE Joint Genome Institute"/>
            <person name="Ahrendt S."/>
            <person name="Riley R."/>
            <person name="Andreopoulos W."/>
            <person name="Labutti K."/>
            <person name="Pangilinan J."/>
            <person name="Ruiz-Duenas F.J."/>
            <person name="Barrasa J.M."/>
            <person name="Sanchez-Garcia M."/>
            <person name="Camarero S."/>
            <person name="Miyauchi S."/>
            <person name="Serrano A."/>
            <person name="Linde D."/>
            <person name="Babiker R."/>
            <person name="Drula E."/>
            <person name="Ayuso-Fernandez I."/>
            <person name="Pacheco R."/>
            <person name="Padilla G."/>
            <person name="Ferreira P."/>
            <person name="Barriuso J."/>
            <person name="Kellner H."/>
            <person name="Castanera R."/>
            <person name="Alfaro M."/>
            <person name="Ramirez L."/>
            <person name="Pisabarro A.G."/>
            <person name="Kuo A."/>
            <person name="Tritt A."/>
            <person name="Lipzen A."/>
            <person name="He G."/>
            <person name="Yan M."/>
            <person name="Ng V."/>
            <person name="Cullen D."/>
            <person name="Martin F."/>
            <person name="Rosso M.-N."/>
            <person name="Henrissat B."/>
            <person name="Hibbett D."/>
            <person name="Martinez A.T."/>
            <person name="Grigoriev I.V."/>
        </authorList>
    </citation>
    <scope>NUCLEOTIDE SEQUENCE</scope>
    <source>
        <strain evidence="10">MF-IS2</strain>
    </source>
</reference>
<dbReference type="GO" id="GO:0005886">
    <property type="term" value="C:plasma membrane"/>
    <property type="evidence" value="ECO:0007669"/>
    <property type="project" value="UniProtKB-SubCell"/>
</dbReference>
<protein>
    <recommendedName>
        <fullName evidence="9">Copper acquisition factor BIM1-like domain-containing protein</fullName>
    </recommendedName>
</protein>
<evidence type="ECO:0000256" key="5">
    <source>
        <dbReference type="ARBA" id="ARBA00023136"/>
    </source>
</evidence>
<dbReference type="GO" id="GO:0098552">
    <property type="term" value="C:side of membrane"/>
    <property type="evidence" value="ECO:0007669"/>
    <property type="project" value="UniProtKB-KW"/>
</dbReference>
<evidence type="ECO:0000313" key="11">
    <source>
        <dbReference type="Proteomes" id="UP000807342"/>
    </source>
</evidence>
<dbReference type="EMBL" id="MU151080">
    <property type="protein sequence ID" value="KAF9451779.1"/>
    <property type="molecule type" value="Genomic_DNA"/>
</dbReference>
<evidence type="ECO:0000256" key="3">
    <source>
        <dbReference type="ARBA" id="ARBA00022622"/>
    </source>
</evidence>
<evidence type="ECO:0000313" key="10">
    <source>
        <dbReference type="EMBL" id="KAF9451779.1"/>
    </source>
</evidence>
<keyword evidence="4 8" id="KW-0732">Signal</keyword>
<keyword evidence="11" id="KW-1185">Reference proteome</keyword>
<evidence type="ECO:0000256" key="4">
    <source>
        <dbReference type="ARBA" id="ARBA00022729"/>
    </source>
</evidence>
<dbReference type="InterPro" id="IPR046936">
    <property type="entry name" value="BIM1-like"/>
</dbReference>
<keyword evidence="6" id="KW-0325">Glycoprotein</keyword>
<dbReference type="OrthoDB" id="2146436at2759"/>
<gene>
    <name evidence="10" type="ORF">P691DRAFT_806877</name>
</gene>
<keyword evidence="5" id="KW-0472">Membrane</keyword>
<name>A0A9P6C802_9AGAR</name>
<keyword evidence="7" id="KW-0449">Lipoprotein</keyword>
<proteinExistence type="predicted"/>
<comment type="caution">
    <text evidence="10">The sequence shown here is derived from an EMBL/GenBank/DDBJ whole genome shotgun (WGS) entry which is preliminary data.</text>
</comment>
<evidence type="ECO:0000259" key="9">
    <source>
        <dbReference type="Pfam" id="PF20238"/>
    </source>
</evidence>
<keyword evidence="3" id="KW-0336">GPI-anchor</keyword>
<dbReference type="PANTHER" id="PTHR34992">
    <property type="entry name" value="HYPHAL ANASTAMOSIS-7 PROTEIN"/>
    <property type="match status" value="1"/>
</dbReference>
<dbReference type="CDD" id="cd21176">
    <property type="entry name" value="LPMO_auxiliary-like"/>
    <property type="match status" value="1"/>
</dbReference>
<accession>A0A9P6C802</accession>
<evidence type="ECO:0000256" key="1">
    <source>
        <dbReference type="ARBA" id="ARBA00004609"/>
    </source>
</evidence>
<dbReference type="InterPro" id="IPR046530">
    <property type="entry name" value="BIM1-like_dom"/>
</dbReference>
<evidence type="ECO:0000256" key="6">
    <source>
        <dbReference type="ARBA" id="ARBA00023180"/>
    </source>
</evidence>
<feature type="domain" description="Copper acquisition factor BIM1-like" evidence="9">
    <location>
        <begin position="18"/>
        <end position="167"/>
    </location>
</feature>
<feature type="signal peptide" evidence="8">
    <location>
        <begin position="1"/>
        <end position="19"/>
    </location>
</feature>
<dbReference type="Proteomes" id="UP000807342">
    <property type="component" value="Unassembled WGS sequence"/>
</dbReference>
<keyword evidence="2" id="KW-1003">Cell membrane</keyword>
<evidence type="ECO:0000256" key="2">
    <source>
        <dbReference type="ARBA" id="ARBA00022475"/>
    </source>
</evidence>
<dbReference type="AlphaFoldDB" id="A0A9P6C802"/>
<comment type="subcellular location">
    <subcellularLocation>
        <location evidence="1">Cell membrane</location>
        <topology evidence="1">Lipid-anchor</topology>
        <topology evidence="1">GPI-anchor</topology>
    </subcellularLocation>
</comment>
<dbReference type="PANTHER" id="PTHR34992:SF11">
    <property type="entry name" value="COPPER ACQUISITION FACTOR BIM1-LIKE DOMAIN-CONTAINING PROTEIN"/>
    <property type="match status" value="1"/>
</dbReference>
<sequence length="209" mass="22320">MMRYPALSALALFASTANAHFRLNFPAPRGPDTEGELKFCAGYTEVTTNRTTFPLSGGFFTIKQNHTPWSGAVLISTEQNPNDFGAFNDTKGEQFVRYWANTDVVGNLCIPLDLSRTNIPGVRDGANVTIQIAVIGGDGELFQCADLTLSNNYTIPKEISDTCSNTTVSASASAQSPSPTRSGALGLTQQIPTYVFLLFVLGGSALAIL</sequence>
<feature type="chain" id="PRO_5040512432" description="Copper acquisition factor BIM1-like domain-containing protein" evidence="8">
    <location>
        <begin position="20"/>
        <end position="209"/>
    </location>
</feature>